<dbReference type="InterPro" id="IPR000847">
    <property type="entry name" value="LysR_HTH_N"/>
</dbReference>
<evidence type="ECO:0000256" key="1">
    <source>
        <dbReference type="ARBA" id="ARBA00009437"/>
    </source>
</evidence>
<reference evidence="6" key="1">
    <citation type="submission" date="2023-09" db="EMBL/GenBank/DDBJ databases">
        <authorList>
            <person name="Zeng C."/>
        </authorList>
    </citation>
    <scope>NUCLEOTIDE SEQUENCE</scope>
    <source>
        <strain evidence="6">ZCY20-5</strain>
    </source>
</reference>
<dbReference type="InterPro" id="IPR005119">
    <property type="entry name" value="LysR_subst-bd"/>
</dbReference>
<evidence type="ECO:0000256" key="2">
    <source>
        <dbReference type="ARBA" id="ARBA00023015"/>
    </source>
</evidence>
<evidence type="ECO:0000313" key="7">
    <source>
        <dbReference type="Proteomes" id="UP001300604"/>
    </source>
</evidence>
<reference evidence="6" key="2">
    <citation type="submission" date="2024-06" db="EMBL/GenBank/DDBJ databases">
        <title>Caproicibacterium argilliputei sp. nov, a novel caproic acid producing anaerobic bacterium isolated from pit mud.</title>
        <authorList>
            <person name="Xia S."/>
        </authorList>
    </citation>
    <scope>NUCLEOTIDE SEQUENCE</scope>
    <source>
        <strain evidence="6">ZCY20-5</strain>
    </source>
</reference>
<keyword evidence="7" id="KW-1185">Reference proteome</keyword>
<dbReference type="GO" id="GO:0003700">
    <property type="term" value="F:DNA-binding transcription factor activity"/>
    <property type="evidence" value="ECO:0007669"/>
    <property type="project" value="InterPro"/>
</dbReference>
<feature type="domain" description="HTH lysR-type" evidence="5">
    <location>
        <begin position="1"/>
        <end position="58"/>
    </location>
</feature>
<dbReference type="AlphaFoldDB" id="A0AA97H1Z1"/>
<dbReference type="RefSeq" id="WP_275845976.1">
    <property type="nucleotide sequence ID" value="NZ_CP135996.1"/>
</dbReference>
<dbReference type="Pfam" id="PF00126">
    <property type="entry name" value="HTH_1"/>
    <property type="match status" value="1"/>
</dbReference>
<dbReference type="GO" id="GO:0003677">
    <property type="term" value="F:DNA binding"/>
    <property type="evidence" value="ECO:0007669"/>
    <property type="project" value="UniProtKB-KW"/>
</dbReference>
<accession>A0AA97H1Z1</accession>
<evidence type="ECO:0000313" key="6">
    <source>
        <dbReference type="EMBL" id="WOC33016.1"/>
    </source>
</evidence>
<proteinExistence type="inferred from homology"/>
<evidence type="ECO:0000259" key="5">
    <source>
        <dbReference type="PROSITE" id="PS50931"/>
    </source>
</evidence>
<dbReference type="InterPro" id="IPR036388">
    <property type="entry name" value="WH-like_DNA-bd_sf"/>
</dbReference>
<keyword evidence="3" id="KW-0238">DNA-binding</keyword>
<dbReference type="InterPro" id="IPR050950">
    <property type="entry name" value="HTH-type_LysR_regulators"/>
</dbReference>
<dbReference type="SUPFAM" id="SSF46785">
    <property type="entry name" value="Winged helix' DNA-binding domain"/>
    <property type="match status" value="1"/>
</dbReference>
<organism evidence="6 7">
    <name type="scientific">Caproicibacterium argilliputei</name>
    <dbReference type="NCBI Taxonomy" id="3030016"/>
    <lineage>
        <taxon>Bacteria</taxon>
        <taxon>Bacillati</taxon>
        <taxon>Bacillota</taxon>
        <taxon>Clostridia</taxon>
        <taxon>Eubacteriales</taxon>
        <taxon>Oscillospiraceae</taxon>
        <taxon>Caproicibacterium</taxon>
    </lineage>
</organism>
<protein>
    <submittedName>
        <fullName evidence="6">LysR family transcriptional regulator</fullName>
    </submittedName>
</protein>
<dbReference type="InterPro" id="IPR036390">
    <property type="entry name" value="WH_DNA-bd_sf"/>
</dbReference>
<evidence type="ECO:0000256" key="4">
    <source>
        <dbReference type="ARBA" id="ARBA00023163"/>
    </source>
</evidence>
<dbReference type="Pfam" id="PF03466">
    <property type="entry name" value="LysR_substrate"/>
    <property type="match status" value="1"/>
</dbReference>
<sequence length="296" mass="33610">MTIRDLEIFVAVAESGHMGSAAKRLYISQPTVSHAITQIEETYHVKLFERLSRKLYITEAGEEFLQYARHMLANFADMEQFLRHASEQLCIRIGASLTVGGFFLADMISQYEKENPKIRIRVYIDNSKDIVQKILDGTLDLAVIEGNVHAKDIVTREVYEDEMVLICGKQHPLALKKSVNAEDLRNIDCVLREEGSGTREIFMDFAESRGIPIVEKWVCHSSDSIINIVAAGQGVSLLSKALLLHEDCVVKLPLADTPIERSFRIIYHKDKYLSTALTRLMDALEEQFKRIRPENA</sequence>
<dbReference type="EMBL" id="CP135996">
    <property type="protein sequence ID" value="WOC33016.1"/>
    <property type="molecule type" value="Genomic_DNA"/>
</dbReference>
<dbReference type="PANTHER" id="PTHR30419">
    <property type="entry name" value="HTH-TYPE TRANSCRIPTIONAL REGULATOR YBHD"/>
    <property type="match status" value="1"/>
</dbReference>
<dbReference type="KEGG" id="carl:PXC00_03825"/>
<dbReference type="PANTHER" id="PTHR30419:SF8">
    <property type="entry name" value="NITROGEN ASSIMILATION TRANSCRIPTIONAL ACTIVATOR-RELATED"/>
    <property type="match status" value="1"/>
</dbReference>
<dbReference type="PROSITE" id="PS50931">
    <property type="entry name" value="HTH_LYSR"/>
    <property type="match status" value="1"/>
</dbReference>
<keyword evidence="4" id="KW-0804">Transcription</keyword>
<dbReference type="Gene3D" id="1.10.10.10">
    <property type="entry name" value="Winged helix-like DNA-binding domain superfamily/Winged helix DNA-binding domain"/>
    <property type="match status" value="1"/>
</dbReference>
<dbReference type="FunFam" id="1.10.10.10:FF:000001">
    <property type="entry name" value="LysR family transcriptional regulator"/>
    <property type="match status" value="1"/>
</dbReference>
<dbReference type="Gene3D" id="3.40.190.290">
    <property type="match status" value="1"/>
</dbReference>
<dbReference type="GO" id="GO:0005829">
    <property type="term" value="C:cytosol"/>
    <property type="evidence" value="ECO:0007669"/>
    <property type="project" value="TreeGrafter"/>
</dbReference>
<dbReference type="Proteomes" id="UP001300604">
    <property type="component" value="Chromosome"/>
</dbReference>
<comment type="similarity">
    <text evidence="1">Belongs to the LysR transcriptional regulatory family.</text>
</comment>
<name>A0AA97H1Z1_9FIRM</name>
<dbReference type="PRINTS" id="PR00039">
    <property type="entry name" value="HTHLYSR"/>
</dbReference>
<gene>
    <name evidence="6" type="ORF">PXC00_03825</name>
</gene>
<keyword evidence="2" id="KW-0805">Transcription regulation</keyword>
<evidence type="ECO:0000256" key="3">
    <source>
        <dbReference type="ARBA" id="ARBA00023125"/>
    </source>
</evidence>
<dbReference type="SUPFAM" id="SSF53850">
    <property type="entry name" value="Periplasmic binding protein-like II"/>
    <property type="match status" value="1"/>
</dbReference>